<keyword evidence="5" id="KW-1003">Cell membrane</keyword>
<gene>
    <name evidence="12" type="ORF">Acaty_c1257</name>
</gene>
<evidence type="ECO:0000256" key="7">
    <source>
        <dbReference type="ARBA" id="ARBA00022795"/>
    </source>
</evidence>
<proteinExistence type="inferred from homology"/>
<evidence type="ECO:0000256" key="6">
    <source>
        <dbReference type="ARBA" id="ARBA00022500"/>
    </source>
</evidence>
<dbReference type="Proteomes" id="UP000005522">
    <property type="component" value="Chromosome"/>
</dbReference>
<comment type="similarity">
    <text evidence="2">Belongs to the FliJ family.</text>
</comment>
<evidence type="ECO:0000256" key="3">
    <source>
        <dbReference type="ARBA" id="ARBA00020392"/>
    </source>
</evidence>
<dbReference type="GO" id="GO:0044781">
    <property type="term" value="P:bacterial-type flagellum organization"/>
    <property type="evidence" value="ECO:0007669"/>
    <property type="project" value="UniProtKB-KW"/>
</dbReference>
<evidence type="ECO:0000256" key="4">
    <source>
        <dbReference type="ARBA" id="ARBA00022448"/>
    </source>
</evidence>
<keyword evidence="4" id="KW-0813">Transport</keyword>
<keyword evidence="11" id="KW-0175">Coiled coil</keyword>
<evidence type="ECO:0000256" key="2">
    <source>
        <dbReference type="ARBA" id="ARBA00010004"/>
    </source>
</evidence>
<comment type="subcellular location">
    <subcellularLocation>
        <location evidence="1">Cell membrane</location>
        <topology evidence="1">Peripheral membrane protein</topology>
        <orientation evidence="1">Cytoplasmic side</orientation>
    </subcellularLocation>
</comment>
<dbReference type="InterPro" id="IPR012823">
    <property type="entry name" value="Flagell_FliJ"/>
</dbReference>
<dbReference type="GO" id="GO:0071973">
    <property type="term" value="P:bacterial-type flagellum-dependent cell motility"/>
    <property type="evidence" value="ECO:0007669"/>
    <property type="project" value="InterPro"/>
</dbReference>
<evidence type="ECO:0000256" key="5">
    <source>
        <dbReference type="ARBA" id="ARBA00022475"/>
    </source>
</evidence>
<keyword evidence="10" id="KW-1006">Bacterial flagellum protein export</keyword>
<name>A0A059ZU34_ACICK</name>
<protein>
    <recommendedName>
        <fullName evidence="3">Flagellar FliJ protein</fullName>
    </recommendedName>
</protein>
<sequence>MVRWTDPMSREETLLSLSRASQNHEQMLRQELARQQQFLADLGAKMQLLQNFLAQYRAECARLEGQGVEVTRALDMRRFIAQLEQAMQFHESSLQGHRRRTAALLEEWKRARGKEKALAKILQHLRDLQQHQERKQMQKEIEQWVARSAGRVHG</sequence>
<dbReference type="InterPro" id="IPR053716">
    <property type="entry name" value="Flag_assembly_chemotaxis_eff"/>
</dbReference>
<evidence type="ECO:0000313" key="13">
    <source>
        <dbReference type="Proteomes" id="UP000005522"/>
    </source>
</evidence>
<evidence type="ECO:0000256" key="11">
    <source>
        <dbReference type="SAM" id="Coils"/>
    </source>
</evidence>
<keyword evidence="8" id="KW-0653">Protein transport</keyword>
<dbReference type="GO" id="GO:0009288">
    <property type="term" value="C:bacterial-type flagellum"/>
    <property type="evidence" value="ECO:0007669"/>
    <property type="project" value="InterPro"/>
</dbReference>
<dbReference type="GO" id="GO:0015031">
    <property type="term" value="P:protein transport"/>
    <property type="evidence" value="ECO:0007669"/>
    <property type="project" value="UniProtKB-KW"/>
</dbReference>
<evidence type="ECO:0000256" key="9">
    <source>
        <dbReference type="ARBA" id="ARBA00023136"/>
    </source>
</evidence>
<evidence type="ECO:0000256" key="8">
    <source>
        <dbReference type="ARBA" id="ARBA00022927"/>
    </source>
</evidence>
<dbReference type="KEGG" id="acz:Acaty_c1257"/>
<evidence type="ECO:0000313" key="12">
    <source>
        <dbReference type="EMBL" id="AIA55125.1"/>
    </source>
</evidence>
<dbReference type="GO" id="GO:0005886">
    <property type="term" value="C:plasma membrane"/>
    <property type="evidence" value="ECO:0007669"/>
    <property type="project" value="UniProtKB-SubCell"/>
</dbReference>
<dbReference type="Gene3D" id="1.10.287.1700">
    <property type="match status" value="1"/>
</dbReference>
<evidence type="ECO:0000256" key="1">
    <source>
        <dbReference type="ARBA" id="ARBA00004413"/>
    </source>
</evidence>
<keyword evidence="9" id="KW-0472">Membrane</keyword>
<dbReference type="Pfam" id="PF02050">
    <property type="entry name" value="FliJ"/>
    <property type="match status" value="1"/>
</dbReference>
<dbReference type="HOGENOM" id="CLU_1700415_0_0_6"/>
<evidence type="ECO:0000256" key="10">
    <source>
        <dbReference type="ARBA" id="ARBA00023225"/>
    </source>
</evidence>
<dbReference type="AlphaFoldDB" id="A0A059ZU34"/>
<accession>A0A059ZU34</accession>
<keyword evidence="6" id="KW-0145">Chemotaxis</keyword>
<dbReference type="GO" id="GO:0006935">
    <property type="term" value="P:chemotaxis"/>
    <property type="evidence" value="ECO:0007669"/>
    <property type="project" value="UniProtKB-KW"/>
</dbReference>
<keyword evidence="7" id="KW-1005">Bacterial flagellum biogenesis</keyword>
<dbReference type="EMBL" id="CP005986">
    <property type="protein sequence ID" value="AIA55125.1"/>
    <property type="molecule type" value="Genomic_DNA"/>
</dbReference>
<feature type="coiled-coil region" evidence="11">
    <location>
        <begin position="46"/>
        <end position="134"/>
    </location>
</feature>
<organism evidence="12 13">
    <name type="scientific">Acidithiobacillus caldus (strain ATCC 51756 / DSM 8584 / KU)</name>
    <dbReference type="NCBI Taxonomy" id="637389"/>
    <lineage>
        <taxon>Bacteria</taxon>
        <taxon>Pseudomonadati</taxon>
        <taxon>Pseudomonadota</taxon>
        <taxon>Acidithiobacillia</taxon>
        <taxon>Acidithiobacillales</taxon>
        <taxon>Acidithiobacillaceae</taxon>
        <taxon>Acidithiobacillus</taxon>
    </lineage>
</organism>
<reference evidence="12 13" key="1">
    <citation type="journal article" date="2009" name="J. Bacteriol.">
        <title>Draft genome sequence of the extremely acidophilic bacterium Acidithiobacillus caldus ATCC 51756 reveals metabolic versatility in the genus Acidithiobacillus.</title>
        <authorList>
            <person name="Valdes J."/>
            <person name="Quatrini R."/>
            <person name="Hallberg K."/>
            <person name="Dopson M."/>
            <person name="Valenzuela P.D."/>
            <person name="Holmes D.S."/>
        </authorList>
    </citation>
    <scope>NUCLEOTIDE SEQUENCE [LARGE SCALE GENOMIC DNA]</scope>
    <source>
        <strain evidence="13">ATCC 51756 / DSM 8584 / KU</strain>
    </source>
</reference>